<dbReference type="InParanoid" id="A0A152A7T6"/>
<evidence type="ECO:0000256" key="3">
    <source>
        <dbReference type="ARBA" id="ARBA00022833"/>
    </source>
</evidence>
<dbReference type="GO" id="GO:0043565">
    <property type="term" value="F:sequence-specific DNA binding"/>
    <property type="evidence" value="ECO:0007669"/>
    <property type="project" value="InterPro"/>
</dbReference>
<dbReference type="PANTHER" id="PTHR45658:SF122">
    <property type="entry name" value="GATA ZINC FINGER DOMAIN-CONTAINING PROTEIN 6"/>
    <property type="match status" value="1"/>
</dbReference>
<evidence type="ECO:0000256" key="2">
    <source>
        <dbReference type="ARBA" id="ARBA00022771"/>
    </source>
</evidence>
<evidence type="ECO:0000313" key="8">
    <source>
        <dbReference type="Proteomes" id="UP000076078"/>
    </source>
</evidence>
<dbReference type="InterPro" id="IPR013088">
    <property type="entry name" value="Znf_NHR/GATA"/>
</dbReference>
<keyword evidence="3" id="KW-0862">Zinc</keyword>
<dbReference type="InterPro" id="IPR000679">
    <property type="entry name" value="Znf_GATA"/>
</dbReference>
<keyword evidence="8" id="KW-1185">Reference proteome</keyword>
<dbReference type="STRING" id="361077.A0A152A7T6"/>
<dbReference type="Pfam" id="PF00320">
    <property type="entry name" value="GATA"/>
    <property type="match status" value="1"/>
</dbReference>
<reference evidence="7 8" key="1">
    <citation type="submission" date="2015-12" db="EMBL/GenBank/DDBJ databases">
        <title>Dictyostelia acquired genes for synthesis and detection of signals that induce cell-type specialization by lateral gene transfer from prokaryotes.</title>
        <authorList>
            <person name="Gloeckner G."/>
            <person name="Schaap P."/>
        </authorList>
    </citation>
    <scope>NUCLEOTIDE SEQUENCE [LARGE SCALE GENOMIC DNA]</scope>
    <source>
        <strain evidence="7 8">TK</strain>
    </source>
</reference>
<feature type="compositionally biased region" description="Low complexity" evidence="5">
    <location>
        <begin position="65"/>
        <end position="74"/>
    </location>
</feature>
<keyword evidence="2 4" id="KW-0863">Zinc-finger</keyword>
<sequence length="476" mass="53823">MCFTLNQYTKLSDSRIKLDSNLIKSNSSLSYNGSNSFGEIIVSHEPLQITPDTLQNNINCIQQLQTNNNHNNNNGIEGYSPKTSPPLPSHYSSGTSTPPMSPKQPIVNGNSQIINTQNSYDTPQLNMDIDLFKYSIEEITFKFKKSIWINDDFDQNTFEFSNFNPLIENINNNQLQFSSDNTNTFDSSPYYPNILNGHDEIEIEEIDNNGKRTTTTNYHNIVNNSNSVIIDKYSELYKRNIEESRLTLPNSFRSVINNTFEHESIQNMKSPDVIGSNSGIGKLKKFKEHYDGSTVPKTTITDPIPVLEKKKRGRPIKAKPSICELCGTTFSPEWRRGPRSVVNICNACGLQFSKKSKKDKLFSNFREYLLNYIIMNDPKIKKQQHQHQQSNGNMGHMVLPPPSSCNPIFSLKSSNGSINNSGYLSSSTGSSSSCSSITLLMNQSMEIDQEDEIELLHLKSRNYQDLGIIDDICEEN</sequence>
<dbReference type="InterPro" id="IPR051140">
    <property type="entry name" value="GATA_TF"/>
</dbReference>
<organism evidence="7 8">
    <name type="scientific">Tieghemostelium lacteum</name>
    <name type="common">Slime mold</name>
    <name type="synonym">Dictyostelium lacteum</name>
    <dbReference type="NCBI Taxonomy" id="361077"/>
    <lineage>
        <taxon>Eukaryota</taxon>
        <taxon>Amoebozoa</taxon>
        <taxon>Evosea</taxon>
        <taxon>Eumycetozoa</taxon>
        <taxon>Dictyostelia</taxon>
        <taxon>Dictyosteliales</taxon>
        <taxon>Raperosteliaceae</taxon>
        <taxon>Tieghemostelium</taxon>
    </lineage>
</organism>
<name>A0A152A7T6_TIELA</name>
<dbReference type="AlphaFoldDB" id="A0A152A7T6"/>
<dbReference type="SMART" id="SM00401">
    <property type="entry name" value="ZnF_GATA"/>
    <property type="match status" value="1"/>
</dbReference>
<proteinExistence type="predicted"/>
<gene>
    <name evidence="7" type="ORF">DLAC_01130</name>
</gene>
<protein>
    <submittedName>
        <fullName evidence="7">Putative GATA-binding transcription factor</fullName>
    </submittedName>
</protein>
<feature type="domain" description="GATA-type" evidence="6">
    <location>
        <begin position="323"/>
        <end position="350"/>
    </location>
</feature>
<dbReference type="SUPFAM" id="SSF57716">
    <property type="entry name" value="Glucocorticoid receptor-like (DNA-binding domain)"/>
    <property type="match status" value="1"/>
</dbReference>
<evidence type="ECO:0000259" key="6">
    <source>
        <dbReference type="PROSITE" id="PS50114"/>
    </source>
</evidence>
<evidence type="ECO:0000256" key="4">
    <source>
        <dbReference type="PROSITE-ProRule" id="PRU00094"/>
    </source>
</evidence>
<evidence type="ECO:0000256" key="1">
    <source>
        <dbReference type="ARBA" id="ARBA00022723"/>
    </source>
</evidence>
<dbReference type="Proteomes" id="UP000076078">
    <property type="component" value="Unassembled WGS sequence"/>
</dbReference>
<accession>A0A152A7T6</accession>
<keyword evidence="1" id="KW-0479">Metal-binding</keyword>
<dbReference type="PROSITE" id="PS50114">
    <property type="entry name" value="GATA_ZN_FINGER_2"/>
    <property type="match status" value="1"/>
</dbReference>
<dbReference type="EMBL" id="LODT01000004">
    <property type="protein sequence ID" value="KYR02299.1"/>
    <property type="molecule type" value="Genomic_DNA"/>
</dbReference>
<dbReference type="PANTHER" id="PTHR45658">
    <property type="entry name" value="GATA TRANSCRIPTION FACTOR"/>
    <property type="match status" value="1"/>
</dbReference>
<comment type="caution">
    <text evidence="7">The sequence shown here is derived from an EMBL/GenBank/DDBJ whole genome shotgun (WGS) entry which is preliminary data.</text>
</comment>
<dbReference type="CDD" id="cd00202">
    <property type="entry name" value="ZnF_GATA"/>
    <property type="match status" value="1"/>
</dbReference>
<feature type="region of interest" description="Disordered" evidence="5">
    <location>
        <begin position="65"/>
        <end position="110"/>
    </location>
</feature>
<evidence type="ECO:0000313" key="7">
    <source>
        <dbReference type="EMBL" id="KYR02299.1"/>
    </source>
</evidence>
<dbReference type="GO" id="GO:0006355">
    <property type="term" value="P:regulation of DNA-templated transcription"/>
    <property type="evidence" value="ECO:0007669"/>
    <property type="project" value="InterPro"/>
</dbReference>
<dbReference type="OrthoDB" id="515401at2759"/>
<dbReference type="Gene3D" id="3.30.50.10">
    <property type="entry name" value="Erythroid Transcription Factor GATA-1, subunit A"/>
    <property type="match status" value="1"/>
</dbReference>
<evidence type="ECO:0000256" key="5">
    <source>
        <dbReference type="SAM" id="MobiDB-lite"/>
    </source>
</evidence>
<dbReference type="GO" id="GO:0008270">
    <property type="term" value="F:zinc ion binding"/>
    <property type="evidence" value="ECO:0007669"/>
    <property type="project" value="UniProtKB-KW"/>
</dbReference>